<dbReference type="Pfam" id="PF08031">
    <property type="entry name" value="BBE"/>
    <property type="match status" value="1"/>
</dbReference>
<dbReference type="InterPro" id="IPR012951">
    <property type="entry name" value="BBE"/>
</dbReference>
<sequence>MAPINPWTEHTPLSQLAVGWILAVTREFPLPYEKRAYITEKINSPKWPEWVSNRLDIIQSQDQPDYKGKRLGLKAASQIQTIGGPKSMYYLNGLRKSANARLRYLRRMKIAGVDEDKRKRGIRPKWNVLNVPLDRNQRFLWGTYGDRNMGNVWQHYYTPEQYKRLVRIKNKWDPAPTTFIANQFCVGVAPNSEDIPPANNSASISSSIFPQIAALQHVPSSAARDWTLLSCFRWKGLKLRRCSSNLNPCRSMWAFRRWWMSVYQVVEDSQRPVDEEEL</sequence>
<dbReference type="WBParaSite" id="jg23481">
    <property type="protein sequence ID" value="jg23481"/>
    <property type="gene ID" value="jg23481"/>
</dbReference>
<protein>
    <submittedName>
        <fullName evidence="3">Berberine/berberine-like domain-containing protein</fullName>
    </submittedName>
</protein>
<accession>A0A915DTG5</accession>
<reference evidence="3" key="1">
    <citation type="submission" date="2022-11" db="UniProtKB">
        <authorList>
            <consortium name="WormBaseParasite"/>
        </authorList>
    </citation>
    <scope>IDENTIFICATION</scope>
</reference>
<dbReference type="GO" id="GO:0016491">
    <property type="term" value="F:oxidoreductase activity"/>
    <property type="evidence" value="ECO:0007669"/>
    <property type="project" value="InterPro"/>
</dbReference>
<proteinExistence type="predicted"/>
<evidence type="ECO:0000313" key="3">
    <source>
        <dbReference type="WBParaSite" id="jg23481"/>
    </source>
</evidence>
<dbReference type="GO" id="GO:0050660">
    <property type="term" value="F:flavin adenine dinucleotide binding"/>
    <property type="evidence" value="ECO:0007669"/>
    <property type="project" value="InterPro"/>
</dbReference>
<evidence type="ECO:0000259" key="1">
    <source>
        <dbReference type="Pfam" id="PF08031"/>
    </source>
</evidence>
<feature type="domain" description="Berberine/berberine-like" evidence="1">
    <location>
        <begin position="144"/>
        <end position="174"/>
    </location>
</feature>
<dbReference type="AlphaFoldDB" id="A0A915DTG5"/>
<dbReference type="Proteomes" id="UP000887574">
    <property type="component" value="Unplaced"/>
</dbReference>
<name>A0A915DTG5_9BILA</name>
<keyword evidence="2" id="KW-1185">Reference proteome</keyword>
<evidence type="ECO:0000313" key="2">
    <source>
        <dbReference type="Proteomes" id="UP000887574"/>
    </source>
</evidence>
<organism evidence="2 3">
    <name type="scientific">Ditylenchus dipsaci</name>
    <dbReference type="NCBI Taxonomy" id="166011"/>
    <lineage>
        <taxon>Eukaryota</taxon>
        <taxon>Metazoa</taxon>
        <taxon>Ecdysozoa</taxon>
        <taxon>Nematoda</taxon>
        <taxon>Chromadorea</taxon>
        <taxon>Rhabditida</taxon>
        <taxon>Tylenchina</taxon>
        <taxon>Tylenchomorpha</taxon>
        <taxon>Sphaerularioidea</taxon>
        <taxon>Anguinidae</taxon>
        <taxon>Anguininae</taxon>
        <taxon>Ditylenchus</taxon>
    </lineage>
</organism>